<organism evidence="2 3">
    <name type="scientific">Virgibacillus kapii</name>
    <dbReference type="NCBI Taxonomy" id="1638645"/>
    <lineage>
        <taxon>Bacteria</taxon>
        <taxon>Bacillati</taxon>
        <taxon>Bacillota</taxon>
        <taxon>Bacilli</taxon>
        <taxon>Bacillales</taxon>
        <taxon>Bacillaceae</taxon>
        <taxon>Virgibacillus</taxon>
    </lineage>
</organism>
<dbReference type="InterPro" id="IPR009053">
    <property type="entry name" value="Prefoldin"/>
</dbReference>
<proteinExistence type="predicted"/>
<comment type="caution">
    <text evidence="2">The sequence shown here is derived from an EMBL/GenBank/DDBJ whole genome shotgun (WGS) entry which is preliminary data.</text>
</comment>
<dbReference type="SUPFAM" id="SSF46579">
    <property type="entry name" value="Prefoldin"/>
    <property type="match status" value="1"/>
</dbReference>
<keyword evidence="3" id="KW-1185">Reference proteome</keyword>
<feature type="coiled-coil region" evidence="1">
    <location>
        <begin position="123"/>
        <end position="164"/>
    </location>
</feature>
<name>A0ABQ2DCP4_9BACI</name>
<reference evidence="3" key="1">
    <citation type="journal article" date="2019" name="Int. J. Syst. Evol. Microbiol.">
        <title>The Global Catalogue of Microorganisms (GCM) 10K type strain sequencing project: providing services to taxonomists for standard genome sequencing and annotation.</title>
        <authorList>
            <consortium name="The Broad Institute Genomics Platform"/>
            <consortium name="The Broad Institute Genome Sequencing Center for Infectious Disease"/>
            <person name="Wu L."/>
            <person name="Ma J."/>
        </authorList>
    </citation>
    <scope>NUCLEOTIDE SEQUENCE [LARGE SCALE GENOMIC DNA]</scope>
    <source>
        <strain evidence="3">JCM 30071</strain>
    </source>
</reference>
<evidence type="ECO:0000313" key="3">
    <source>
        <dbReference type="Proteomes" id="UP000634435"/>
    </source>
</evidence>
<dbReference type="EMBL" id="BMPN01000002">
    <property type="protein sequence ID" value="GGJ51086.1"/>
    <property type="molecule type" value="Genomic_DNA"/>
</dbReference>
<dbReference type="Gene3D" id="1.10.287.370">
    <property type="match status" value="1"/>
</dbReference>
<gene>
    <name evidence="2" type="ORF">GCM10007111_11640</name>
</gene>
<dbReference type="Proteomes" id="UP000634435">
    <property type="component" value="Unassembled WGS sequence"/>
</dbReference>
<evidence type="ECO:0000313" key="2">
    <source>
        <dbReference type="EMBL" id="GGJ51086.1"/>
    </source>
</evidence>
<evidence type="ECO:0000256" key="1">
    <source>
        <dbReference type="SAM" id="Coils"/>
    </source>
</evidence>
<accession>A0ABQ2DCP4</accession>
<keyword evidence="1" id="KW-0175">Coiled coil</keyword>
<protein>
    <submittedName>
        <fullName evidence="2">Uncharacterized protein</fullName>
    </submittedName>
</protein>
<dbReference type="RefSeq" id="WP_188942434.1">
    <property type="nucleotide sequence ID" value="NZ_BMPN01000002.1"/>
</dbReference>
<sequence length="169" mass="19934">MSKVIFECSKCKAELKANGDSPLMDGLNCPVCRGSLSLVNKYNNHPDIEISEEAFDIRRKIVNRNLHYCRDVTAQQMETIIRLIEEHDNRVGIDFATGKDYTVTNYYKGAGGMYTQRLIDERLKRLDSEEEYLKEAIEHLKEEEKEHQDKLQKIKEEREELQFERKYIK</sequence>